<dbReference type="PANTHER" id="PTHR14146:SF0">
    <property type="entry name" value="EXOCYST COMPLEX COMPONENT 4"/>
    <property type="match status" value="1"/>
</dbReference>
<dbReference type="GO" id="GO:0006904">
    <property type="term" value="P:vesicle docking involved in exocytosis"/>
    <property type="evidence" value="ECO:0007669"/>
    <property type="project" value="InterPro"/>
</dbReference>
<organism evidence="8 9">
    <name type="scientific">Fusarium zealandicum</name>
    <dbReference type="NCBI Taxonomy" id="1053134"/>
    <lineage>
        <taxon>Eukaryota</taxon>
        <taxon>Fungi</taxon>
        <taxon>Dikarya</taxon>
        <taxon>Ascomycota</taxon>
        <taxon>Pezizomycotina</taxon>
        <taxon>Sordariomycetes</taxon>
        <taxon>Hypocreomycetidae</taxon>
        <taxon>Hypocreales</taxon>
        <taxon>Nectriaceae</taxon>
        <taxon>Fusarium</taxon>
        <taxon>Fusarium staphyleae species complex</taxon>
    </lineage>
</organism>
<dbReference type="Pfam" id="PF20652">
    <property type="entry name" value="Sec8_C"/>
    <property type="match status" value="1"/>
</dbReference>
<accession>A0A8H4TYU8</accession>
<sequence>MSNRYDRPPPREGNGYGNFGRSNDDFRNPSRDGHGSDRYGTPPNHQQPRAPPTLRQMPSRSRVPTETNAERQITEVIDHIKKDWPAMCQDDCVPVQLALQLLDNSSIGRAHEYGQFQQSHNYLQESLKGIVHEHHQGFNSSIGTFHKIQSSIQQSQKRVRSLKESLANSKTSLCATDPELKKLSKTSQQYDTLLQTLNELDDLRAVPDQLEARISEKRFLTAVEVLQNALRKLRKPELDDIGALGDLRSYLANQETALMDILVEELHEHLYLKSPYCQERWQTLAKIQGAFTESYSDAKPLTPFHVVLDSIDGDKAVTEDPMKNPEADTFYYVGLLVESLNKLGRLQNAVETLKQRLPVELFGIVNETINEVDQRHPSSLRGGSVKGDGLHVYGTRETQMRADVIYDLLWSLYGKFEAIGEGHRIFHETIKVLIRREGAGNNSALLGSFKELWNLYQNEIRSLLHHYVTTDADVYQFDSPNPGAALNGKKDAMRENLFKFSEANAKSVAITTEYDALDGIIQDAVPGLGSRKQVDKRGRQADGSRKGEVGYGSSHQTTGASKSLVEPSVFNMSLLLPPTLVFLQRLKSIVPPGSDLAASTLTTFLDNFLVNVFQPQLDETLAKLSDTVFGEVDAFSQDPAWSLVARRPVFRGTTAFFEVVTAFCRMLGTIPPDQALSSLIVTQMMRYYDRCFSWYKSLVVKAQEQTVETGDDNLRASARFSLDPGDIQETMKRLWTADEMDWELAEKEIHQLIELTDEAQLETGDIIQDRDSISSLCLLYTSMKWLSVKIAGLRQITMHETDTSRQNLPRHSNRRWTLMNDPNKATTEDGPVSLPLTQESVQAFDSIVSSFEELAGTALLTLHMEVRCRVVQSLGIALSPKVAPYLLDQEVSEPDPQILSLNSELVLFDETVVKYLRDKEIAFIRTGLGLLINCYLVSNACKASPMNDKGCGRMQLNILVLQQNLKNVEEGVDLARAANYFSLYEQGADAIVEKAKEDKEQQRGNSAQDPDNFSYDELKALVELCYSEAMANPERGIASAAQRQMSDKLLGLSEHMWQT</sequence>
<gene>
    <name evidence="8" type="ORF">FZEAL_10630</name>
</gene>
<keyword evidence="1 4" id="KW-0813">Transport</keyword>
<evidence type="ECO:0000256" key="4">
    <source>
        <dbReference type="RuleBase" id="RU367079"/>
    </source>
</evidence>
<reference evidence="8" key="1">
    <citation type="journal article" date="2020" name="BMC Genomics">
        <title>Correction to: Identification and distribution of gene clusters required for synthesis of sphingolipid metabolism inhibitors in diverse species of the filamentous fungus Fusarium.</title>
        <authorList>
            <person name="Kim H.S."/>
            <person name="Lohmar J.M."/>
            <person name="Busman M."/>
            <person name="Brown D.W."/>
            <person name="Naumann T.A."/>
            <person name="Divon H.H."/>
            <person name="Lysoe E."/>
            <person name="Uhlig S."/>
            <person name="Proctor R.H."/>
        </authorList>
    </citation>
    <scope>NUCLEOTIDE SEQUENCE</scope>
    <source>
        <strain evidence="8">NRRL 22465</strain>
    </source>
</reference>
<evidence type="ECO:0000256" key="1">
    <source>
        <dbReference type="ARBA" id="ARBA00022448"/>
    </source>
</evidence>
<evidence type="ECO:0000256" key="5">
    <source>
        <dbReference type="SAM" id="MobiDB-lite"/>
    </source>
</evidence>
<keyword evidence="9" id="KW-1185">Reference proteome</keyword>
<comment type="function">
    <text evidence="4">Component of the exocyst complex involved in the docking of exocytic vesicles with fusion sites on the plasma membrane.</text>
</comment>
<dbReference type="InterPro" id="IPR048630">
    <property type="entry name" value="Sec8_M"/>
</dbReference>
<dbReference type="InterPro" id="IPR007191">
    <property type="entry name" value="Sec8_exocyst_N"/>
</dbReference>
<keyword evidence="2 4" id="KW-0268">Exocytosis</keyword>
<feature type="compositionally biased region" description="Polar residues" evidence="5">
    <location>
        <begin position="56"/>
        <end position="67"/>
    </location>
</feature>
<evidence type="ECO:0000259" key="7">
    <source>
        <dbReference type="Pfam" id="PF20652"/>
    </source>
</evidence>
<feature type="domain" description="Exocyst complex component Sec8 middle helical bundle" evidence="7">
    <location>
        <begin position="324"/>
        <end position="580"/>
    </location>
</feature>
<feature type="region of interest" description="Disordered" evidence="5">
    <location>
        <begin position="1"/>
        <end position="70"/>
    </location>
</feature>
<evidence type="ECO:0000313" key="9">
    <source>
        <dbReference type="Proteomes" id="UP000635477"/>
    </source>
</evidence>
<dbReference type="InterPro" id="IPR039682">
    <property type="entry name" value="Sec8/EXOC4"/>
</dbReference>
<comment type="caution">
    <text evidence="8">The sequence shown here is derived from an EMBL/GenBank/DDBJ whole genome shotgun (WGS) entry which is preliminary data.</text>
</comment>
<feature type="compositionally biased region" description="Basic and acidic residues" evidence="5">
    <location>
        <begin position="22"/>
        <end position="37"/>
    </location>
</feature>
<feature type="compositionally biased region" description="Basic and acidic residues" evidence="5">
    <location>
        <begin position="532"/>
        <end position="548"/>
    </location>
</feature>
<keyword evidence="3 4" id="KW-0653">Protein transport</keyword>
<reference evidence="8" key="2">
    <citation type="submission" date="2020-05" db="EMBL/GenBank/DDBJ databases">
        <authorList>
            <person name="Kim H.-S."/>
            <person name="Proctor R.H."/>
            <person name="Brown D.W."/>
        </authorList>
    </citation>
    <scope>NUCLEOTIDE SEQUENCE</scope>
    <source>
        <strain evidence="8">NRRL 22465</strain>
    </source>
</reference>
<dbReference type="Proteomes" id="UP000635477">
    <property type="component" value="Unassembled WGS sequence"/>
</dbReference>
<dbReference type="EMBL" id="JABEYC010001291">
    <property type="protein sequence ID" value="KAF4966660.1"/>
    <property type="molecule type" value="Genomic_DNA"/>
</dbReference>
<dbReference type="GO" id="GO:0006612">
    <property type="term" value="P:protein targeting to membrane"/>
    <property type="evidence" value="ECO:0007669"/>
    <property type="project" value="UniProtKB-UniRule"/>
</dbReference>
<evidence type="ECO:0000313" key="8">
    <source>
        <dbReference type="EMBL" id="KAF4966660.1"/>
    </source>
</evidence>
<feature type="domain" description="Exocyst complex component Sec8 N-terminal" evidence="6">
    <location>
        <begin position="73"/>
        <end position="212"/>
    </location>
</feature>
<dbReference type="GO" id="GO:0006893">
    <property type="term" value="P:Golgi to plasma membrane transport"/>
    <property type="evidence" value="ECO:0007669"/>
    <property type="project" value="TreeGrafter"/>
</dbReference>
<evidence type="ECO:0000256" key="3">
    <source>
        <dbReference type="ARBA" id="ARBA00022927"/>
    </source>
</evidence>
<feature type="region of interest" description="Disordered" evidence="5">
    <location>
        <begin position="531"/>
        <end position="560"/>
    </location>
</feature>
<dbReference type="GO" id="GO:0015031">
    <property type="term" value="P:protein transport"/>
    <property type="evidence" value="ECO:0007669"/>
    <property type="project" value="UniProtKB-KW"/>
</dbReference>
<evidence type="ECO:0000259" key="6">
    <source>
        <dbReference type="Pfam" id="PF04048"/>
    </source>
</evidence>
<dbReference type="Pfam" id="PF04048">
    <property type="entry name" value="Sec8_N"/>
    <property type="match status" value="1"/>
</dbReference>
<dbReference type="OrthoDB" id="272977at2759"/>
<dbReference type="GO" id="GO:0090522">
    <property type="term" value="P:vesicle tethering involved in exocytosis"/>
    <property type="evidence" value="ECO:0007669"/>
    <property type="project" value="UniProtKB-UniRule"/>
</dbReference>
<dbReference type="AlphaFoldDB" id="A0A8H4TYU8"/>
<proteinExistence type="inferred from homology"/>
<dbReference type="PANTHER" id="PTHR14146">
    <property type="entry name" value="EXOCYST COMPLEX COMPONENT 4"/>
    <property type="match status" value="1"/>
</dbReference>
<dbReference type="GO" id="GO:0000145">
    <property type="term" value="C:exocyst"/>
    <property type="evidence" value="ECO:0007669"/>
    <property type="project" value="UniProtKB-UniRule"/>
</dbReference>
<protein>
    <recommendedName>
        <fullName evidence="4">Exocyst complex component Sec8</fullName>
    </recommendedName>
</protein>
<evidence type="ECO:0000256" key="2">
    <source>
        <dbReference type="ARBA" id="ARBA00022483"/>
    </source>
</evidence>
<comment type="similarity">
    <text evidence="4">Belongs to the SEC8 family.</text>
</comment>
<name>A0A8H4TYU8_9HYPO</name>
<feature type="compositionally biased region" description="Basic and acidic residues" evidence="5">
    <location>
        <begin position="1"/>
        <end position="10"/>
    </location>
</feature>